<dbReference type="InterPro" id="IPR021323">
    <property type="entry name" value="DUF2927"/>
</dbReference>
<protein>
    <submittedName>
        <fullName evidence="2">DUF2927 domain-containing protein</fullName>
    </submittedName>
</protein>
<dbReference type="EMBL" id="CP079194">
    <property type="protein sequence ID" value="QXT40889.1"/>
    <property type="molecule type" value="Genomic_DNA"/>
</dbReference>
<gene>
    <name evidence="2" type="ORF">KYE46_06590</name>
</gene>
<dbReference type="KEGG" id="gce:KYE46_06590"/>
<dbReference type="RefSeq" id="WP_219004319.1">
    <property type="nucleotide sequence ID" value="NZ_CP079194.1"/>
</dbReference>
<feature type="chain" id="PRO_5034462451" evidence="1">
    <location>
        <begin position="22"/>
        <end position="231"/>
    </location>
</feature>
<keyword evidence="1" id="KW-0732">Signal</keyword>
<organism evidence="2 3">
    <name type="scientific">Gymnodinialimonas ceratoperidinii</name>
    <dbReference type="NCBI Taxonomy" id="2856823"/>
    <lineage>
        <taxon>Bacteria</taxon>
        <taxon>Pseudomonadati</taxon>
        <taxon>Pseudomonadota</taxon>
        <taxon>Alphaproteobacteria</taxon>
        <taxon>Rhodobacterales</taxon>
        <taxon>Paracoccaceae</taxon>
        <taxon>Gymnodinialimonas</taxon>
    </lineage>
</organism>
<evidence type="ECO:0000313" key="2">
    <source>
        <dbReference type="EMBL" id="QXT40889.1"/>
    </source>
</evidence>
<sequence>MWRALLCLLLITLPIPRPALAQEFIAVPDAISDQAFYRLVACAAPPGGECNKPLIYWPEDRRLALRVGIADTAESFRDYRFDIVDAAIDAAIAEINGAGAHLYLERVYEGDIDIPFYLVDTPQGGTISDTGVEELDGSSIAIGRVAIRSRGSEIIAATIAISQDIRRREIASVVLEELVQSLGLVTDVASPAYELSIFAENGNSMTRLRGQDASALRRHYPRPGVPEPDDN</sequence>
<reference evidence="2 3" key="1">
    <citation type="submission" date="2021-07" db="EMBL/GenBank/DDBJ databases">
        <title>A novel Jannaschia species isolated from marine dinoflagellate Ceratoperidinium margalefii.</title>
        <authorList>
            <person name="Jiang Y."/>
            <person name="Li Z."/>
        </authorList>
    </citation>
    <scope>NUCLEOTIDE SEQUENCE [LARGE SCALE GENOMIC DNA]</scope>
    <source>
        <strain evidence="2 3">J12C1-MA-4</strain>
    </source>
</reference>
<feature type="signal peptide" evidence="1">
    <location>
        <begin position="1"/>
        <end position="21"/>
    </location>
</feature>
<dbReference type="Proteomes" id="UP000825009">
    <property type="component" value="Chromosome"/>
</dbReference>
<proteinExistence type="predicted"/>
<evidence type="ECO:0000313" key="3">
    <source>
        <dbReference type="Proteomes" id="UP000825009"/>
    </source>
</evidence>
<dbReference type="AlphaFoldDB" id="A0A8F6TZJ5"/>
<accession>A0A8F6TZJ5</accession>
<name>A0A8F6TZJ5_9RHOB</name>
<evidence type="ECO:0000256" key="1">
    <source>
        <dbReference type="SAM" id="SignalP"/>
    </source>
</evidence>
<dbReference type="Pfam" id="PF11150">
    <property type="entry name" value="DUF2927"/>
    <property type="match status" value="1"/>
</dbReference>
<keyword evidence="3" id="KW-1185">Reference proteome</keyword>